<organism evidence="1">
    <name type="scientific">Ovis aries</name>
    <name type="common">Sheep</name>
    <dbReference type="NCBI Taxonomy" id="9940"/>
    <lineage>
        <taxon>Eukaryota</taxon>
        <taxon>Metazoa</taxon>
        <taxon>Chordata</taxon>
        <taxon>Craniata</taxon>
        <taxon>Vertebrata</taxon>
        <taxon>Euteleostomi</taxon>
        <taxon>Mammalia</taxon>
        <taxon>Eutheria</taxon>
        <taxon>Laurasiatheria</taxon>
        <taxon>Artiodactyla</taxon>
        <taxon>Ruminantia</taxon>
        <taxon>Pecora</taxon>
        <taxon>Bovidae</taxon>
        <taxon>Caprinae</taxon>
        <taxon>Ovis</taxon>
    </lineage>
</organism>
<sequence length="234" mass="24422">MALRYLLPTGGITQLGIRAPPSPEATTGILGDHHVPTSQPSAERQCPDVPVSPGRPPGTRSLSRVTNTSDSSADAKRQANERKLIRREESSPVSLGSLSSQRPGARNQGRDLGGSKVPVNPGSPEQPHSKQRHPPASYSQIRDGPTASTTSTQSLTTPGSNTHITPGNSRPTGATESTNISKTSALTSGEQRSPGKINLTSVSGVTPTSLSAIFVPKNTTNHPTMAENETKGTL</sequence>
<evidence type="ECO:0000313" key="1">
    <source>
        <dbReference type="Ensembl" id="ENSOARP00020049160.1"/>
    </source>
</evidence>
<protein>
    <submittedName>
        <fullName evidence="1">Uncharacterized protein</fullName>
    </submittedName>
</protein>
<reference evidence="1" key="2">
    <citation type="submission" date="2025-08" db="UniProtKB">
        <authorList>
            <consortium name="Ensembl"/>
        </authorList>
    </citation>
    <scope>IDENTIFICATION</scope>
</reference>
<reference evidence="1" key="1">
    <citation type="submission" date="2020-11" db="EMBL/GenBank/DDBJ databases">
        <authorList>
            <person name="Davenport K.M."/>
            <person name="Bickhart D.M."/>
            <person name="Smith T.P.L."/>
            <person name="Murdoch B.M."/>
            <person name="Rosen B.D."/>
        </authorList>
    </citation>
    <scope>NUCLEOTIDE SEQUENCE [LARGE SCALE GENOMIC DNA]</scope>
    <source>
        <strain evidence="1">OAR_USU_Benz2616</strain>
    </source>
</reference>
<accession>A0AC11DWI5</accession>
<proteinExistence type="predicted"/>
<reference evidence="1" key="3">
    <citation type="submission" date="2025-09" db="UniProtKB">
        <authorList>
            <consortium name="Ensembl"/>
        </authorList>
    </citation>
    <scope>IDENTIFICATION</scope>
</reference>
<name>A0AC11DWI5_SHEEP</name>
<dbReference type="Ensembl" id="ENSOART00020051697.1">
    <property type="protein sequence ID" value="ENSOARP00020049160.1"/>
    <property type="gene ID" value="ENSOARG00020040323.1"/>
</dbReference>